<sequence>MKLNYLQRFLASGEAHLTSPALIQSSATCRIFFWYYFYALYKTEFIYVYFDSGHQTACTEIFRLEGDHEKSWRRAEVVIGRIQNRFKVRIVGRRESTIAAIDLDDISFENCYIQGRVEDF</sequence>
<protein>
    <submittedName>
        <fullName evidence="2">MAM and LDL-receptor class A domain-containing protein 2</fullName>
    </submittedName>
</protein>
<dbReference type="InterPro" id="IPR013320">
    <property type="entry name" value="ConA-like_dom_sf"/>
</dbReference>
<dbReference type="AlphaFoldDB" id="A0AAV4WAQ2"/>
<evidence type="ECO:0000259" key="1">
    <source>
        <dbReference type="PROSITE" id="PS50060"/>
    </source>
</evidence>
<dbReference type="SUPFAM" id="SSF49899">
    <property type="entry name" value="Concanavalin A-like lectins/glucanases"/>
    <property type="match status" value="1"/>
</dbReference>
<dbReference type="InterPro" id="IPR000998">
    <property type="entry name" value="MAM_dom"/>
</dbReference>
<dbReference type="EMBL" id="BPLQ01014457">
    <property type="protein sequence ID" value="GIY79872.1"/>
    <property type="molecule type" value="Genomic_DNA"/>
</dbReference>
<dbReference type="Proteomes" id="UP001054837">
    <property type="component" value="Unassembled WGS sequence"/>
</dbReference>
<name>A0AAV4WAQ2_9ARAC</name>
<organism evidence="2 3">
    <name type="scientific">Caerostris darwini</name>
    <dbReference type="NCBI Taxonomy" id="1538125"/>
    <lineage>
        <taxon>Eukaryota</taxon>
        <taxon>Metazoa</taxon>
        <taxon>Ecdysozoa</taxon>
        <taxon>Arthropoda</taxon>
        <taxon>Chelicerata</taxon>
        <taxon>Arachnida</taxon>
        <taxon>Araneae</taxon>
        <taxon>Araneomorphae</taxon>
        <taxon>Entelegynae</taxon>
        <taxon>Araneoidea</taxon>
        <taxon>Araneidae</taxon>
        <taxon>Caerostris</taxon>
    </lineage>
</organism>
<reference evidence="2 3" key="1">
    <citation type="submission" date="2021-06" db="EMBL/GenBank/DDBJ databases">
        <title>Caerostris darwini draft genome.</title>
        <authorList>
            <person name="Kono N."/>
            <person name="Arakawa K."/>
        </authorList>
    </citation>
    <scope>NUCLEOTIDE SEQUENCE [LARGE SCALE GENOMIC DNA]</scope>
</reference>
<evidence type="ECO:0000313" key="3">
    <source>
        <dbReference type="Proteomes" id="UP001054837"/>
    </source>
</evidence>
<accession>A0AAV4WAQ2</accession>
<keyword evidence="3" id="KW-1185">Reference proteome</keyword>
<dbReference type="GO" id="GO:0016020">
    <property type="term" value="C:membrane"/>
    <property type="evidence" value="ECO:0007669"/>
    <property type="project" value="InterPro"/>
</dbReference>
<evidence type="ECO:0000313" key="2">
    <source>
        <dbReference type="EMBL" id="GIY79872.1"/>
    </source>
</evidence>
<gene>
    <name evidence="2" type="primary">MLRP2_4</name>
    <name evidence="2" type="ORF">CDAR_423781</name>
</gene>
<dbReference type="Pfam" id="PF00629">
    <property type="entry name" value="MAM"/>
    <property type="match status" value="1"/>
</dbReference>
<dbReference type="PROSITE" id="PS50060">
    <property type="entry name" value="MAM_2"/>
    <property type="match status" value="1"/>
</dbReference>
<dbReference type="Gene3D" id="2.60.120.200">
    <property type="match status" value="1"/>
</dbReference>
<comment type="caution">
    <text evidence="2">The sequence shown here is derived from an EMBL/GenBank/DDBJ whole genome shotgun (WGS) entry which is preliminary data.</text>
</comment>
<proteinExistence type="predicted"/>
<feature type="domain" description="MAM" evidence="1">
    <location>
        <begin position="1"/>
        <end position="113"/>
    </location>
</feature>